<sequence length="182" mass="20425">MGMSVAMGGFVVFFLQPRATAIFDPKDFAKIEVRGFEAYQTNSKGTDLSIQGAKALQYSNREVLYDFTLSKYDPQDKVQEQAKGEVMVHQKEMYTFPKGVLYITSSGQSFWSQYGVYDHSKQVFQGKGHFTLSGPEGDINGEDIFYSHAQGLLQAKRVHAIIDLENSKHSKPHTPNAKGLKF</sequence>
<name>A0ABV7ZEV2_9HELI</name>
<protein>
    <recommendedName>
        <fullName evidence="3">LPS export ABC transporter periplasmic protein LptC</fullName>
    </recommendedName>
</protein>
<reference evidence="2" key="1">
    <citation type="journal article" date="2019" name="Int. J. Syst. Evol. Microbiol.">
        <title>The Global Catalogue of Microorganisms (GCM) 10K type strain sequencing project: providing services to taxonomists for standard genome sequencing and annotation.</title>
        <authorList>
            <consortium name="The Broad Institute Genomics Platform"/>
            <consortium name="The Broad Institute Genome Sequencing Center for Infectious Disease"/>
            <person name="Wu L."/>
            <person name="Ma J."/>
        </authorList>
    </citation>
    <scope>NUCLEOTIDE SEQUENCE [LARGE SCALE GENOMIC DNA]</scope>
    <source>
        <strain evidence="2">CCUG 53816</strain>
    </source>
</reference>
<evidence type="ECO:0000313" key="2">
    <source>
        <dbReference type="Proteomes" id="UP001595783"/>
    </source>
</evidence>
<dbReference type="RefSeq" id="WP_233708983.1">
    <property type="nucleotide sequence ID" value="NZ_FZMF01000015.1"/>
</dbReference>
<organism evidence="1 2">
    <name type="scientific">Helicobacter baculiformis</name>
    <dbReference type="NCBI Taxonomy" id="427351"/>
    <lineage>
        <taxon>Bacteria</taxon>
        <taxon>Pseudomonadati</taxon>
        <taxon>Campylobacterota</taxon>
        <taxon>Epsilonproteobacteria</taxon>
        <taxon>Campylobacterales</taxon>
        <taxon>Helicobacteraceae</taxon>
        <taxon>Helicobacter</taxon>
    </lineage>
</organism>
<evidence type="ECO:0008006" key="3">
    <source>
        <dbReference type="Google" id="ProtNLM"/>
    </source>
</evidence>
<dbReference type="EMBL" id="JBHRZO010000002">
    <property type="protein sequence ID" value="MFC3847092.1"/>
    <property type="molecule type" value="Genomic_DNA"/>
</dbReference>
<gene>
    <name evidence="1" type="ORF">ACFOPX_00890</name>
</gene>
<comment type="caution">
    <text evidence="1">The sequence shown here is derived from an EMBL/GenBank/DDBJ whole genome shotgun (WGS) entry which is preliminary data.</text>
</comment>
<evidence type="ECO:0000313" key="1">
    <source>
        <dbReference type="EMBL" id="MFC3847092.1"/>
    </source>
</evidence>
<keyword evidence="2" id="KW-1185">Reference proteome</keyword>
<accession>A0ABV7ZEV2</accession>
<proteinExistence type="predicted"/>
<dbReference type="Proteomes" id="UP001595783">
    <property type="component" value="Unassembled WGS sequence"/>
</dbReference>